<sequence length="81" mass="9394">MAITIRNIEQHYYMIEDLKALTETSVTTKALIKGGYLAVELGDKLAHEKKKREQAEEELTILKTKITRYLESQHELMNAMK</sequence>
<name>A0A2T3NIL8_9GAMM</name>
<dbReference type="OrthoDB" id="5770596at2"/>
<proteinExistence type="predicted"/>
<comment type="caution">
    <text evidence="2">The sequence shown here is derived from an EMBL/GenBank/DDBJ whole genome shotgun (WGS) entry which is preliminary data.</text>
</comment>
<evidence type="ECO:0000313" key="3">
    <source>
        <dbReference type="Proteomes" id="UP000241771"/>
    </source>
</evidence>
<keyword evidence="1" id="KW-0175">Coiled coil</keyword>
<evidence type="ECO:0000313" key="2">
    <source>
        <dbReference type="EMBL" id="PSW14831.1"/>
    </source>
</evidence>
<accession>A0A2T3NIL8</accession>
<keyword evidence="3" id="KW-1185">Reference proteome</keyword>
<dbReference type="RefSeq" id="WP_036816721.1">
    <property type="nucleotide sequence ID" value="NZ_JGVO01000042.1"/>
</dbReference>
<reference evidence="2 3" key="1">
    <citation type="submission" date="2018-01" db="EMBL/GenBank/DDBJ databases">
        <title>Whole genome sequencing of Histamine producing bacteria.</title>
        <authorList>
            <person name="Butler K."/>
        </authorList>
    </citation>
    <scope>NUCLEOTIDE SEQUENCE [LARGE SCALE GENOMIC DNA]</scope>
    <source>
        <strain evidence="2 3">DSM 100436</strain>
    </source>
</reference>
<organism evidence="2 3">
    <name type="scientific">Photobacterium sanctipauli</name>
    <dbReference type="NCBI Taxonomy" id="1342794"/>
    <lineage>
        <taxon>Bacteria</taxon>
        <taxon>Pseudomonadati</taxon>
        <taxon>Pseudomonadota</taxon>
        <taxon>Gammaproteobacteria</taxon>
        <taxon>Vibrionales</taxon>
        <taxon>Vibrionaceae</taxon>
        <taxon>Photobacterium</taxon>
    </lineage>
</organism>
<protein>
    <submittedName>
        <fullName evidence="2">Uncharacterized protein</fullName>
    </submittedName>
</protein>
<dbReference type="AlphaFoldDB" id="A0A2T3NIL8"/>
<dbReference type="EMBL" id="PYMA01000018">
    <property type="protein sequence ID" value="PSW14831.1"/>
    <property type="molecule type" value="Genomic_DNA"/>
</dbReference>
<dbReference type="Proteomes" id="UP000241771">
    <property type="component" value="Unassembled WGS sequence"/>
</dbReference>
<evidence type="ECO:0000256" key="1">
    <source>
        <dbReference type="SAM" id="Coils"/>
    </source>
</evidence>
<feature type="coiled-coil region" evidence="1">
    <location>
        <begin position="38"/>
        <end position="72"/>
    </location>
</feature>
<gene>
    <name evidence="2" type="ORF">C9I98_21865</name>
</gene>